<keyword evidence="2 3" id="KW-0040">ANK repeat</keyword>
<dbReference type="SMART" id="SM00248">
    <property type="entry name" value="ANK"/>
    <property type="match status" value="3"/>
</dbReference>
<reference evidence="7" key="1">
    <citation type="submission" date="2021-03" db="EMBL/GenBank/DDBJ databases">
        <authorList>
            <person name="Bekaert M."/>
        </authorList>
    </citation>
    <scope>NUCLEOTIDE SEQUENCE</scope>
</reference>
<dbReference type="PANTHER" id="PTHR24198:SF165">
    <property type="entry name" value="ANKYRIN REPEAT-CONTAINING PROTEIN-RELATED"/>
    <property type="match status" value="1"/>
</dbReference>
<dbReference type="InterPro" id="IPR041249">
    <property type="entry name" value="HEPN_DZIP3"/>
</dbReference>
<evidence type="ECO:0000256" key="4">
    <source>
        <dbReference type="SAM" id="Coils"/>
    </source>
</evidence>
<accession>A0A8S3R6N5</accession>
<dbReference type="Pfam" id="PF20720">
    <property type="entry name" value="nSTAND3"/>
    <property type="match status" value="1"/>
</dbReference>
<dbReference type="Proteomes" id="UP000683360">
    <property type="component" value="Unassembled WGS sequence"/>
</dbReference>
<evidence type="ECO:0000259" key="6">
    <source>
        <dbReference type="Pfam" id="PF20720"/>
    </source>
</evidence>
<dbReference type="SUPFAM" id="SSF48403">
    <property type="entry name" value="Ankyrin repeat"/>
    <property type="match status" value="1"/>
</dbReference>
<dbReference type="InterPro" id="IPR027417">
    <property type="entry name" value="P-loop_NTPase"/>
</dbReference>
<dbReference type="InterPro" id="IPR049050">
    <property type="entry name" value="nSTAND3"/>
</dbReference>
<keyword evidence="4" id="KW-0175">Coiled coil</keyword>
<evidence type="ECO:0000256" key="1">
    <source>
        <dbReference type="ARBA" id="ARBA00022737"/>
    </source>
</evidence>
<keyword evidence="1" id="KW-0677">Repeat</keyword>
<sequence>MTLILRHFHIKKAPVGGYDVLPPDQDQTPAADLARIKYYRNFIAHSKDGIIDDKGYKEAWRHLYDVVDRLGDAVLKQECELLGRADLNMAYKAQCEELSRNISKLTEHRTGLESRQAQLASDMTKQETILRQHENLIKQFIEDIRSENEATNICVEERMDNLKIQLDRVSECLNERESAIPRNSKEQIVQQIETWIEDEKKYVNIDASACALDLLKKSPMLTVAGNAGCGKTAFIRHLALRFMSQGYEIVPVIKPKYIVEYHDQTKKQVFVLDDACGVHHIDKKKCMAWMDNRLVIRNCLLQSGALLLVLHLQVEGFDYHPRNIMACFELAFKDICTTDDRSEKLVMKKLRSVIKPIIEKQFIHYIEYHSSEFPVPTTIFDLQIGCSEARYTYLSLAALLGHESIVNLLLLKGANPNEISIPSNTFAKERTSLPIVHAAQHGRLTIVQKLLKHGAKIESTGPMGCTLLMLASSYGHLDLVKFLLNEQVDINATNMFQNTALSYASKKGIQKLYVFFLNTGLTQTIYVTELRLTILILMNLSECSDCIMVLTTTIFVKGWVINTQQKTQKC</sequence>
<evidence type="ECO:0000313" key="7">
    <source>
        <dbReference type="EMBL" id="CAG2200772.1"/>
    </source>
</evidence>
<feature type="domain" description="DZIP3-like HEPN" evidence="5">
    <location>
        <begin position="2"/>
        <end position="87"/>
    </location>
</feature>
<dbReference type="InterPro" id="IPR002110">
    <property type="entry name" value="Ankyrin_rpt"/>
</dbReference>
<protein>
    <submittedName>
        <fullName evidence="7">KIDINS220</fullName>
    </submittedName>
</protein>
<dbReference type="PANTHER" id="PTHR24198">
    <property type="entry name" value="ANKYRIN REPEAT AND PROTEIN KINASE DOMAIN-CONTAINING PROTEIN"/>
    <property type="match status" value="1"/>
</dbReference>
<proteinExistence type="predicted"/>
<feature type="domain" description="Novel STAND NTPase 3" evidence="6">
    <location>
        <begin position="202"/>
        <end position="305"/>
    </location>
</feature>
<dbReference type="EMBL" id="CAJPWZ010000763">
    <property type="protein sequence ID" value="CAG2200772.1"/>
    <property type="molecule type" value="Genomic_DNA"/>
</dbReference>
<comment type="caution">
    <text evidence="7">The sequence shown here is derived from an EMBL/GenBank/DDBJ whole genome shotgun (WGS) entry which is preliminary data.</text>
</comment>
<evidence type="ECO:0000259" key="5">
    <source>
        <dbReference type="Pfam" id="PF18738"/>
    </source>
</evidence>
<dbReference type="PROSITE" id="PS50297">
    <property type="entry name" value="ANK_REP_REGION"/>
    <property type="match status" value="1"/>
</dbReference>
<feature type="coiled-coil region" evidence="4">
    <location>
        <begin position="88"/>
        <end position="150"/>
    </location>
</feature>
<organism evidence="7 8">
    <name type="scientific">Mytilus edulis</name>
    <name type="common">Blue mussel</name>
    <dbReference type="NCBI Taxonomy" id="6550"/>
    <lineage>
        <taxon>Eukaryota</taxon>
        <taxon>Metazoa</taxon>
        <taxon>Spiralia</taxon>
        <taxon>Lophotrochozoa</taxon>
        <taxon>Mollusca</taxon>
        <taxon>Bivalvia</taxon>
        <taxon>Autobranchia</taxon>
        <taxon>Pteriomorphia</taxon>
        <taxon>Mytilida</taxon>
        <taxon>Mytiloidea</taxon>
        <taxon>Mytilidae</taxon>
        <taxon>Mytilinae</taxon>
        <taxon>Mytilus</taxon>
    </lineage>
</organism>
<feature type="repeat" description="ANK" evidence="3">
    <location>
        <begin position="463"/>
        <end position="495"/>
    </location>
</feature>
<evidence type="ECO:0000313" key="8">
    <source>
        <dbReference type="Proteomes" id="UP000683360"/>
    </source>
</evidence>
<keyword evidence="8" id="KW-1185">Reference proteome</keyword>
<dbReference type="Gene3D" id="1.25.40.20">
    <property type="entry name" value="Ankyrin repeat-containing domain"/>
    <property type="match status" value="1"/>
</dbReference>
<name>A0A8S3R6N5_MYTED</name>
<feature type="repeat" description="ANK" evidence="3">
    <location>
        <begin position="389"/>
        <end position="421"/>
    </location>
</feature>
<evidence type="ECO:0000256" key="3">
    <source>
        <dbReference type="PROSITE-ProRule" id="PRU00023"/>
    </source>
</evidence>
<dbReference type="OrthoDB" id="194358at2759"/>
<dbReference type="Pfam" id="PF18738">
    <property type="entry name" value="HEPN_DZIP3"/>
    <property type="match status" value="1"/>
</dbReference>
<dbReference type="AlphaFoldDB" id="A0A8S3R6N5"/>
<gene>
    <name evidence="7" type="ORF">MEDL_15413</name>
</gene>
<dbReference type="PROSITE" id="PS50088">
    <property type="entry name" value="ANK_REPEAT"/>
    <property type="match status" value="2"/>
</dbReference>
<dbReference type="GO" id="GO:0005737">
    <property type="term" value="C:cytoplasm"/>
    <property type="evidence" value="ECO:0007669"/>
    <property type="project" value="TreeGrafter"/>
</dbReference>
<evidence type="ECO:0000256" key="2">
    <source>
        <dbReference type="ARBA" id="ARBA00023043"/>
    </source>
</evidence>
<dbReference type="InterPro" id="IPR036770">
    <property type="entry name" value="Ankyrin_rpt-contain_sf"/>
</dbReference>
<dbReference type="Pfam" id="PF00023">
    <property type="entry name" value="Ank"/>
    <property type="match status" value="1"/>
</dbReference>
<dbReference type="SUPFAM" id="SSF52540">
    <property type="entry name" value="P-loop containing nucleoside triphosphate hydrolases"/>
    <property type="match status" value="1"/>
</dbReference>
<dbReference type="Pfam" id="PF12796">
    <property type="entry name" value="Ank_2"/>
    <property type="match status" value="1"/>
</dbReference>